<accession>A0A5B0VN49</accession>
<dbReference type="SUPFAM" id="SSF58113">
    <property type="entry name" value="Apolipoprotein A-I"/>
    <property type="match status" value="1"/>
</dbReference>
<dbReference type="PROSITE" id="PS51257">
    <property type="entry name" value="PROKAR_LIPOPROTEIN"/>
    <property type="match status" value="1"/>
</dbReference>
<sequence length="291" mass="32919">MMKARLRWLALAAGSWMLVGCSHRETPQEVAAAFWQSMADNDASEVVELSTLTESDQFDGYKRSWTNAVPSFGRVVIEDREASIVTRLPSEDVDEGSGGKRLELVTYLVRGEDGWVVDYQRTGDPILNPSPFSGLMGQLNRLGEKLSASFDQSSDELSERMDELAQDLEAYSDELRRQTNEAMRDFSEQLRDAMKDLEDALDEALEDNDQAPQQDRFVLEQASRDLGEKADALEEPTAEHLADASRSIAQAGERLSQLSSETWSEYQAEWEERLDEIRDDMKAFFEDLGQR</sequence>
<gene>
    <name evidence="3" type="ORF">FWJ25_01160</name>
</gene>
<keyword evidence="4" id="KW-1185">Reference proteome</keyword>
<evidence type="ECO:0000256" key="2">
    <source>
        <dbReference type="SAM" id="MobiDB-lite"/>
    </source>
</evidence>
<proteinExistence type="predicted"/>
<feature type="coiled-coil region" evidence="1">
    <location>
        <begin position="154"/>
        <end position="214"/>
    </location>
</feature>
<evidence type="ECO:0000256" key="1">
    <source>
        <dbReference type="SAM" id="Coils"/>
    </source>
</evidence>
<dbReference type="EMBL" id="VTUU01000001">
    <property type="protein sequence ID" value="KAA1175774.1"/>
    <property type="molecule type" value="Genomic_DNA"/>
</dbReference>
<dbReference type="AlphaFoldDB" id="A0A5B0VN49"/>
<evidence type="ECO:0000313" key="3">
    <source>
        <dbReference type="EMBL" id="KAA1175774.1"/>
    </source>
</evidence>
<feature type="region of interest" description="Disordered" evidence="2">
    <location>
        <begin position="224"/>
        <end position="246"/>
    </location>
</feature>
<dbReference type="RefSeq" id="WP_149598413.1">
    <property type="nucleotide sequence ID" value="NZ_VTUU01000001.1"/>
</dbReference>
<name>A0A5B0VN49_9GAMM</name>
<evidence type="ECO:0000313" key="4">
    <source>
        <dbReference type="Proteomes" id="UP000323161"/>
    </source>
</evidence>
<organism evidence="3 4">
    <name type="scientific">Marinobacter salinexigens</name>
    <dbReference type="NCBI Taxonomy" id="2919747"/>
    <lineage>
        <taxon>Bacteria</taxon>
        <taxon>Pseudomonadati</taxon>
        <taxon>Pseudomonadota</taxon>
        <taxon>Gammaproteobacteria</taxon>
        <taxon>Pseudomonadales</taxon>
        <taxon>Marinobacteraceae</taxon>
        <taxon>Marinobacter</taxon>
    </lineage>
</organism>
<keyword evidence="1" id="KW-0175">Coiled coil</keyword>
<dbReference type="Gene3D" id="1.20.120.20">
    <property type="entry name" value="Apolipoprotein"/>
    <property type="match status" value="1"/>
</dbReference>
<protein>
    <recommendedName>
        <fullName evidence="5">DUF4878 domain-containing protein</fullName>
    </recommendedName>
</protein>
<comment type="caution">
    <text evidence="3">The sequence shown here is derived from an EMBL/GenBank/DDBJ whole genome shotgun (WGS) entry which is preliminary data.</text>
</comment>
<dbReference type="Proteomes" id="UP000323161">
    <property type="component" value="Unassembled WGS sequence"/>
</dbReference>
<feature type="compositionally biased region" description="Basic and acidic residues" evidence="2">
    <location>
        <begin position="224"/>
        <end position="243"/>
    </location>
</feature>
<evidence type="ECO:0008006" key="5">
    <source>
        <dbReference type="Google" id="ProtNLM"/>
    </source>
</evidence>
<reference evidence="3 4" key="1">
    <citation type="submission" date="2019-08" db="EMBL/GenBank/DDBJ databases">
        <title>Marinobacter ZYF650 sp. nov., a marine bacterium isolated from seawater of the Mariana trench.</title>
        <authorList>
            <person name="Ahmad W."/>
        </authorList>
    </citation>
    <scope>NUCLEOTIDE SEQUENCE [LARGE SCALE GENOMIC DNA]</scope>
    <source>
        <strain evidence="3 4">ZYF650</strain>
    </source>
</reference>